<dbReference type="InterPro" id="IPR036034">
    <property type="entry name" value="PDZ_sf"/>
</dbReference>
<organism evidence="9 10">
    <name type="scientific">Thermosporothrix hazakensis</name>
    <dbReference type="NCBI Taxonomy" id="644383"/>
    <lineage>
        <taxon>Bacteria</taxon>
        <taxon>Bacillati</taxon>
        <taxon>Chloroflexota</taxon>
        <taxon>Ktedonobacteria</taxon>
        <taxon>Ktedonobacterales</taxon>
        <taxon>Thermosporotrichaceae</taxon>
        <taxon>Thermosporothrix</taxon>
    </lineage>
</organism>
<gene>
    <name evidence="9" type="ORF">EI42_00071</name>
</gene>
<dbReference type="SUPFAM" id="SSF52096">
    <property type="entry name" value="ClpP/crotonase"/>
    <property type="match status" value="1"/>
</dbReference>
<feature type="compositionally biased region" description="Basic and acidic residues" evidence="6">
    <location>
        <begin position="9"/>
        <end position="21"/>
    </location>
</feature>
<sequence length="482" mass="53313">MNNNNDPRWNYDDPRFYEGRPADQAPSRPAYDDLGHQGQIPTSPDPLPYDNVPPDGYDLRQHQEEERRLRIQRTIGKTLGILALVAIAFLGGWFSHEFFSGPRFDSNNQSKSYLGLIQEAWQLIDENYVDRENVNYKKMAYTAIDSMVTSLNDKQHTRFLTPDDVKNENQQLSGKVVGIGVYVQQDPNTKKVFISGTMPDSPAEKAGLKANDVIVAVDGKSTQGKDLSEISAMIKGKEGTDVTLTIQRPGEQGTKDFKITRASITVPNVLMYYIPDSHIAHIQIVQFTDGVTSQLKEAVNKAKAQGAQKIVLDLRNNPGGYLREAIDTASLFLEQGTILIERDKSGNQQEYKATGQTLDTKIPLVVLTNNNTASAAEIVASALRDNGRATIIGEKTLGTGTVLQQFDLSDGSAILLGIREWLTPKGQFIRDQGVQPDVTIKLAPNVSIVSPTEESSEHMNEAQIMGSQDKQLQEAIKYLKAH</sequence>
<name>A0A326UC04_THEHA</name>
<dbReference type="CDD" id="cd07560">
    <property type="entry name" value="Peptidase_S41_CPP"/>
    <property type="match status" value="1"/>
</dbReference>
<evidence type="ECO:0000256" key="1">
    <source>
        <dbReference type="ARBA" id="ARBA00009179"/>
    </source>
</evidence>
<dbReference type="PANTHER" id="PTHR32060">
    <property type="entry name" value="TAIL-SPECIFIC PROTEASE"/>
    <property type="match status" value="1"/>
</dbReference>
<feature type="domain" description="PDZ" evidence="8">
    <location>
        <begin position="173"/>
        <end position="235"/>
    </location>
</feature>
<evidence type="ECO:0000256" key="6">
    <source>
        <dbReference type="SAM" id="MobiDB-lite"/>
    </source>
</evidence>
<reference evidence="9 10" key="1">
    <citation type="submission" date="2018-06" db="EMBL/GenBank/DDBJ databases">
        <title>Genomic Encyclopedia of Archaeal and Bacterial Type Strains, Phase II (KMG-II): from individual species to whole genera.</title>
        <authorList>
            <person name="Goeker M."/>
        </authorList>
    </citation>
    <scope>NUCLEOTIDE SEQUENCE [LARGE SCALE GENOMIC DNA]</scope>
    <source>
        <strain evidence="9 10">ATCC BAA-1881</strain>
    </source>
</reference>
<dbReference type="Pfam" id="PF03572">
    <property type="entry name" value="Peptidase_S41"/>
    <property type="match status" value="1"/>
</dbReference>
<dbReference type="InterPro" id="IPR004447">
    <property type="entry name" value="Peptidase_S41A"/>
</dbReference>
<comment type="caution">
    <text evidence="9">The sequence shown here is derived from an EMBL/GenBank/DDBJ whole genome shotgun (WGS) entry which is preliminary data.</text>
</comment>
<evidence type="ECO:0000256" key="2">
    <source>
        <dbReference type="ARBA" id="ARBA00022670"/>
    </source>
</evidence>
<evidence type="ECO:0000256" key="3">
    <source>
        <dbReference type="ARBA" id="ARBA00022801"/>
    </source>
</evidence>
<dbReference type="GO" id="GO:0004175">
    <property type="term" value="F:endopeptidase activity"/>
    <property type="evidence" value="ECO:0007669"/>
    <property type="project" value="TreeGrafter"/>
</dbReference>
<dbReference type="Gene3D" id="3.30.750.44">
    <property type="match status" value="1"/>
</dbReference>
<dbReference type="InterPro" id="IPR029045">
    <property type="entry name" value="ClpP/crotonase-like_dom_sf"/>
</dbReference>
<dbReference type="GO" id="GO:0008236">
    <property type="term" value="F:serine-type peptidase activity"/>
    <property type="evidence" value="ECO:0007669"/>
    <property type="project" value="UniProtKB-KW"/>
</dbReference>
<accession>A0A326UC04</accession>
<dbReference type="Gene3D" id="2.30.42.10">
    <property type="match status" value="1"/>
</dbReference>
<evidence type="ECO:0000256" key="7">
    <source>
        <dbReference type="SAM" id="Phobius"/>
    </source>
</evidence>
<comment type="similarity">
    <text evidence="1 5">Belongs to the peptidase S41A family.</text>
</comment>
<keyword evidence="7" id="KW-0812">Transmembrane</keyword>
<dbReference type="InterPro" id="IPR041489">
    <property type="entry name" value="PDZ_6"/>
</dbReference>
<dbReference type="EMBL" id="QKUF01000001">
    <property type="protein sequence ID" value="PZW35906.1"/>
    <property type="molecule type" value="Genomic_DNA"/>
</dbReference>
<dbReference type="GO" id="GO:0007165">
    <property type="term" value="P:signal transduction"/>
    <property type="evidence" value="ECO:0007669"/>
    <property type="project" value="TreeGrafter"/>
</dbReference>
<dbReference type="InterPro" id="IPR001478">
    <property type="entry name" value="PDZ"/>
</dbReference>
<dbReference type="GO" id="GO:0006508">
    <property type="term" value="P:proteolysis"/>
    <property type="evidence" value="ECO:0007669"/>
    <property type="project" value="UniProtKB-KW"/>
</dbReference>
<dbReference type="Gene3D" id="3.90.226.10">
    <property type="entry name" value="2-enoyl-CoA Hydratase, Chain A, domain 1"/>
    <property type="match status" value="1"/>
</dbReference>
<dbReference type="InterPro" id="IPR005151">
    <property type="entry name" value="Tail-specific_protease"/>
</dbReference>
<dbReference type="PANTHER" id="PTHR32060:SF30">
    <property type="entry name" value="CARBOXY-TERMINAL PROCESSING PROTEASE CTPA"/>
    <property type="match status" value="1"/>
</dbReference>
<keyword evidence="4 5" id="KW-0720">Serine protease</keyword>
<dbReference type="AlphaFoldDB" id="A0A326UC04"/>
<keyword evidence="2 5" id="KW-0645">Protease</keyword>
<evidence type="ECO:0000259" key="8">
    <source>
        <dbReference type="PROSITE" id="PS50106"/>
    </source>
</evidence>
<dbReference type="Proteomes" id="UP000248806">
    <property type="component" value="Unassembled WGS sequence"/>
</dbReference>
<dbReference type="RefSeq" id="WP_111317533.1">
    <property type="nucleotide sequence ID" value="NZ_BIFX01000001.1"/>
</dbReference>
<dbReference type="SMART" id="SM00228">
    <property type="entry name" value="PDZ"/>
    <property type="match status" value="1"/>
</dbReference>
<dbReference type="CDD" id="cd06782">
    <property type="entry name" value="cpPDZ_CPP-like"/>
    <property type="match status" value="1"/>
</dbReference>
<protein>
    <submittedName>
        <fullName evidence="9">Carboxyl-terminal processing protease</fullName>
    </submittedName>
</protein>
<evidence type="ECO:0000313" key="10">
    <source>
        <dbReference type="Proteomes" id="UP000248806"/>
    </source>
</evidence>
<dbReference type="NCBIfam" id="TIGR00225">
    <property type="entry name" value="prc"/>
    <property type="match status" value="1"/>
</dbReference>
<keyword evidence="7" id="KW-1133">Transmembrane helix</keyword>
<dbReference type="FunFam" id="2.30.42.10:FF:000063">
    <property type="entry name" value="Peptidase, S41 family"/>
    <property type="match status" value="1"/>
</dbReference>
<evidence type="ECO:0000313" key="9">
    <source>
        <dbReference type="EMBL" id="PZW35906.1"/>
    </source>
</evidence>
<keyword evidence="7" id="KW-0472">Membrane</keyword>
<feature type="transmembrane region" description="Helical" evidence="7">
    <location>
        <begin position="75"/>
        <end position="94"/>
    </location>
</feature>
<dbReference type="SMART" id="SM00245">
    <property type="entry name" value="TSPc"/>
    <property type="match status" value="1"/>
</dbReference>
<keyword evidence="10" id="KW-1185">Reference proteome</keyword>
<evidence type="ECO:0000256" key="4">
    <source>
        <dbReference type="ARBA" id="ARBA00022825"/>
    </source>
</evidence>
<dbReference type="OrthoDB" id="9812068at2"/>
<dbReference type="SUPFAM" id="SSF50156">
    <property type="entry name" value="PDZ domain-like"/>
    <property type="match status" value="1"/>
</dbReference>
<keyword evidence="3 5" id="KW-0378">Hydrolase</keyword>
<dbReference type="Pfam" id="PF17820">
    <property type="entry name" value="PDZ_6"/>
    <property type="match status" value="1"/>
</dbReference>
<dbReference type="GO" id="GO:0030288">
    <property type="term" value="C:outer membrane-bounded periplasmic space"/>
    <property type="evidence" value="ECO:0007669"/>
    <property type="project" value="TreeGrafter"/>
</dbReference>
<proteinExistence type="inferred from homology"/>
<feature type="region of interest" description="Disordered" evidence="6">
    <location>
        <begin position="1"/>
        <end position="58"/>
    </location>
</feature>
<evidence type="ECO:0000256" key="5">
    <source>
        <dbReference type="RuleBase" id="RU004404"/>
    </source>
</evidence>
<dbReference type="PROSITE" id="PS50106">
    <property type="entry name" value="PDZ"/>
    <property type="match status" value="1"/>
</dbReference>